<evidence type="ECO:0000313" key="2">
    <source>
        <dbReference type="EMBL" id="MBD2200156.1"/>
    </source>
</evidence>
<dbReference type="EMBL" id="JACJQH010000078">
    <property type="protein sequence ID" value="MBD2200156.1"/>
    <property type="molecule type" value="Genomic_DNA"/>
</dbReference>
<evidence type="ECO:0000256" key="1">
    <source>
        <dbReference type="SAM" id="MobiDB-lite"/>
    </source>
</evidence>
<comment type="caution">
    <text evidence="2">The sequence shown here is derived from an EMBL/GenBank/DDBJ whole genome shotgun (WGS) entry which is preliminary data.</text>
</comment>
<protein>
    <recommendedName>
        <fullName evidence="4">Portal protein</fullName>
    </recommendedName>
</protein>
<reference evidence="2 3" key="1">
    <citation type="journal article" date="2020" name="ISME J.">
        <title>Comparative genomics reveals insights into cyanobacterial evolution and habitat adaptation.</title>
        <authorList>
            <person name="Chen M.Y."/>
            <person name="Teng W.K."/>
            <person name="Zhao L."/>
            <person name="Hu C.X."/>
            <person name="Zhou Y.K."/>
            <person name="Han B.P."/>
            <person name="Song L.R."/>
            <person name="Shu W.S."/>
        </authorList>
    </citation>
    <scope>NUCLEOTIDE SEQUENCE [LARGE SCALE GENOMIC DNA]</scope>
    <source>
        <strain evidence="2 3">FACHB-288</strain>
    </source>
</reference>
<feature type="region of interest" description="Disordered" evidence="1">
    <location>
        <begin position="584"/>
        <end position="605"/>
    </location>
</feature>
<dbReference type="Proteomes" id="UP000658514">
    <property type="component" value="Unassembled WGS sequence"/>
</dbReference>
<evidence type="ECO:0008006" key="4">
    <source>
        <dbReference type="Google" id="ProtNLM"/>
    </source>
</evidence>
<proteinExistence type="predicted"/>
<gene>
    <name evidence="2" type="ORF">H6G24_32615</name>
</gene>
<sequence>MNINSKNFITTKTGEELPINLGESIAEYVNSRYTSFSTSRKNIEDVWMEAWSLYVGSPQAVSYQRQQVINSVGITNIDWRHRLNTGKAFEVVETVHGYLMGALFPNNDWFNLIPATSGYAQLARIVRKYMSNKLWEAKFTTHFNTFLRQLLITGTSILALPWRYEARPHKKNVKVEYPNEEKWTVVEETRVIQNRPDFETLDIFDCYIDPISPAPNEGDFIRRIVKSRAEVIQCIQQGYYSDITPYDICCLSPYGDIDPQTRKDTLKRFQGVDTPHEYSFHDNIEVIEFWGDIHVDGISYHDVCATVIGDTLVRFEPNPYWGGKPFVIGSCFETRHTPYSIGVLQPSLGLIHQLNSITNQRLDNLELAVDEMWTLKQDSVIRPEDVWTEPGKVFLVEDHNDLMPIQRGGRDFVVSYQEASVLEQSIDKNSGTGNLISANAARSGERVTAAEIQAVRDAGGNRLSNLHKHIEATSLIEILKRVYRSLQQFVKEPEIVRVSGMKPGEFNYFKVGANQLAYDFTLRPIGADHVTDSTKYLKDRMDFIQLVSQIPQMAQRIDFDNLLYDIVQHFGFDDPDSYIKVQEQPQTPEMTDPSQMSQQPSAPTSIEEQLAQIGGEPLKQAYLANMAADGGQSFLQNTYGIDTSQLNNNEQPINPGQPITY</sequence>
<organism evidence="2 3">
    <name type="scientific">Calothrix parietina FACHB-288</name>
    <dbReference type="NCBI Taxonomy" id="2692896"/>
    <lineage>
        <taxon>Bacteria</taxon>
        <taxon>Bacillati</taxon>
        <taxon>Cyanobacteriota</taxon>
        <taxon>Cyanophyceae</taxon>
        <taxon>Nostocales</taxon>
        <taxon>Calotrichaceae</taxon>
        <taxon>Calothrix</taxon>
    </lineage>
</organism>
<dbReference type="RefSeq" id="WP_190550693.1">
    <property type="nucleotide sequence ID" value="NZ_CAWPNO010000115.1"/>
</dbReference>
<dbReference type="Pfam" id="PF23899">
    <property type="entry name" value="SU10_portal"/>
    <property type="match status" value="1"/>
</dbReference>
<dbReference type="InterPro" id="IPR056909">
    <property type="entry name" value="SU10_portal"/>
</dbReference>
<name>A0ABR8AN93_9CYAN</name>
<accession>A0ABR8AN93</accession>
<keyword evidence="3" id="KW-1185">Reference proteome</keyword>
<evidence type="ECO:0000313" key="3">
    <source>
        <dbReference type="Proteomes" id="UP000658514"/>
    </source>
</evidence>